<evidence type="ECO:0000313" key="2">
    <source>
        <dbReference type="Proteomes" id="UP000615446"/>
    </source>
</evidence>
<sequence>MANLLEICLSEISFTNFYIKILSILNSVMQQSDVSESDYERYVIHSSLKKTIDYVNNIQHASQSSTEDELANEIKKKDTIKLINFLRK</sequence>
<comment type="caution">
    <text evidence="1">The sequence shown here is derived from an EMBL/GenBank/DDBJ whole genome shotgun (WGS) entry which is preliminary data.</text>
</comment>
<dbReference type="Proteomes" id="UP000615446">
    <property type="component" value="Unassembled WGS sequence"/>
</dbReference>
<reference evidence="1" key="1">
    <citation type="submission" date="2019-10" db="EMBL/GenBank/DDBJ databases">
        <title>Conservation and host-specific expression of non-tandemly repeated heterogenous ribosome RNA gene in arbuscular mycorrhizal fungi.</title>
        <authorList>
            <person name="Maeda T."/>
            <person name="Kobayashi Y."/>
            <person name="Nakagawa T."/>
            <person name="Ezawa T."/>
            <person name="Yamaguchi K."/>
            <person name="Bino T."/>
            <person name="Nishimoto Y."/>
            <person name="Shigenobu S."/>
            <person name="Kawaguchi M."/>
        </authorList>
    </citation>
    <scope>NUCLEOTIDE SEQUENCE</scope>
    <source>
        <strain evidence="1">HR1</strain>
    </source>
</reference>
<dbReference type="AlphaFoldDB" id="A0A8H3LBS9"/>
<gene>
    <name evidence="1" type="ORF">RCL2_001136100</name>
</gene>
<organism evidence="1 2">
    <name type="scientific">Rhizophagus clarus</name>
    <dbReference type="NCBI Taxonomy" id="94130"/>
    <lineage>
        <taxon>Eukaryota</taxon>
        <taxon>Fungi</taxon>
        <taxon>Fungi incertae sedis</taxon>
        <taxon>Mucoromycota</taxon>
        <taxon>Glomeromycotina</taxon>
        <taxon>Glomeromycetes</taxon>
        <taxon>Glomerales</taxon>
        <taxon>Glomeraceae</taxon>
        <taxon>Rhizophagus</taxon>
    </lineage>
</organism>
<protein>
    <submittedName>
        <fullName evidence="1">Uncharacterized protein</fullName>
    </submittedName>
</protein>
<accession>A0A8H3LBS9</accession>
<name>A0A8H3LBS9_9GLOM</name>
<proteinExistence type="predicted"/>
<dbReference type="EMBL" id="BLAL01000079">
    <property type="protein sequence ID" value="GES84234.1"/>
    <property type="molecule type" value="Genomic_DNA"/>
</dbReference>
<evidence type="ECO:0000313" key="1">
    <source>
        <dbReference type="EMBL" id="GES84234.1"/>
    </source>
</evidence>